<reference evidence="3" key="1">
    <citation type="journal article" date="2019" name="Int. J. Syst. Evol. Microbiol.">
        <title>The Global Catalogue of Microorganisms (GCM) 10K type strain sequencing project: providing services to taxonomists for standard genome sequencing and annotation.</title>
        <authorList>
            <consortium name="The Broad Institute Genomics Platform"/>
            <consortium name="The Broad Institute Genome Sequencing Center for Infectious Disease"/>
            <person name="Wu L."/>
            <person name="Ma J."/>
        </authorList>
    </citation>
    <scope>NUCLEOTIDE SEQUENCE [LARGE SCALE GENOMIC DNA]</scope>
    <source>
        <strain evidence="3">JCM 11483</strain>
    </source>
</reference>
<feature type="region of interest" description="Disordered" evidence="1">
    <location>
        <begin position="59"/>
        <end position="99"/>
    </location>
</feature>
<dbReference type="Gene3D" id="1.50.10.10">
    <property type="match status" value="1"/>
</dbReference>
<evidence type="ECO:0000313" key="3">
    <source>
        <dbReference type="Proteomes" id="UP001501736"/>
    </source>
</evidence>
<dbReference type="SUPFAM" id="SSF48208">
    <property type="entry name" value="Six-hairpin glycosidases"/>
    <property type="match status" value="1"/>
</dbReference>
<gene>
    <name evidence="2" type="ORF">GCM10020260_09830</name>
</gene>
<name>A0ABP6RHU6_9MICC</name>
<evidence type="ECO:0000256" key="1">
    <source>
        <dbReference type="SAM" id="MobiDB-lite"/>
    </source>
</evidence>
<organism evidence="2 3">
    <name type="scientific">Nesterenkonia halobia</name>
    <dbReference type="NCBI Taxonomy" id="37922"/>
    <lineage>
        <taxon>Bacteria</taxon>
        <taxon>Bacillati</taxon>
        <taxon>Actinomycetota</taxon>
        <taxon>Actinomycetes</taxon>
        <taxon>Micrococcales</taxon>
        <taxon>Micrococcaceae</taxon>
        <taxon>Nesterenkonia</taxon>
    </lineage>
</organism>
<dbReference type="RefSeq" id="WP_344718772.1">
    <property type="nucleotide sequence ID" value="NZ_BAAAYG010000003.1"/>
</dbReference>
<feature type="compositionally biased region" description="Basic and acidic residues" evidence="1">
    <location>
        <begin position="1"/>
        <end position="36"/>
    </location>
</feature>
<feature type="region of interest" description="Disordered" evidence="1">
    <location>
        <begin position="1"/>
        <end position="41"/>
    </location>
</feature>
<evidence type="ECO:0008006" key="4">
    <source>
        <dbReference type="Google" id="ProtNLM"/>
    </source>
</evidence>
<accession>A0ABP6RHU6</accession>
<dbReference type="InterPro" id="IPR008928">
    <property type="entry name" value="6-hairpin_glycosidase_sf"/>
</dbReference>
<proteinExistence type="predicted"/>
<dbReference type="InterPro" id="IPR012341">
    <property type="entry name" value="6hp_glycosidase-like_sf"/>
</dbReference>
<comment type="caution">
    <text evidence="2">The sequence shown here is derived from an EMBL/GenBank/DDBJ whole genome shotgun (WGS) entry which is preliminary data.</text>
</comment>
<protein>
    <recommendedName>
        <fullName evidence="4">Glycoside hydrolase family 65</fullName>
    </recommendedName>
</protein>
<evidence type="ECO:0000313" key="2">
    <source>
        <dbReference type="EMBL" id="GAA3282565.1"/>
    </source>
</evidence>
<keyword evidence="3" id="KW-1185">Reference proteome</keyword>
<dbReference type="EMBL" id="BAAAYG010000003">
    <property type="protein sequence ID" value="GAA3282565.1"/>
    <property type="molecule type" value="Genomic_DNA"/>
</dbReference>
<sequence length="725" mass="79052">MPSSRPSDRPDERPGDQPIDRRALVDRHRIRRDAVDPRAPLQIGNGEFALTVDATGLQTFPESHPAAGRDPADPGSLLGTQSQWGWHSTPRDPEPGVEEAVRTYTTPRGELPYVDLSGRTSTTGPDGGTAEELWLRGNPHRLMLGWIGLAPRTAGRTAWGPEDLQVHEQVHDLWTGIISSEVTLAGVRLSLRTAVHPHRDAVAVEITSAGAEPPTLALRFPHGSEAWGNAARWVEEGHTTRLQGREDDLRIRRILDATQYTVTPRSDGALVAEQPAAHCVTLHPAAHEPGDTWRLALTFDDGDGGGAGEVGAGAARPGAASPAPVPAPAEVFAASARGWEEFWSSGGVVDLSESTDPRAAELERRIVLSQQLTAINCAGSTPPQETGLMVNSWRGKFHLEMHWWHAAHFPVWGRPELLARSMRWYREILPQARATAAAQHARGARWPKQVGPEGRESPSDIGPFLIWQQPHPIHLAELLRRAGQPGVVEELGEIVEATAEFMVDHLAPDGADHALSPPLIPAQECYGDVKTELTDPTFELASWWWTLRLAEEWRERRGAAPSEELRRARERLPAPAERDGVYAAVRHPVLDRREDHPSVLGALGVTPSTPLIDPSTMARTLDDVLADWQWETTWGWDFPMVAMTATRVGRPDLAVEALLRDAEKNTMLSTGHAWQAEGLPTYLPANGGLLIAVALMAAGWDGSADAPGFPDGFVVRHEGIAPLPE</sequence>
<dbReference type="Proteomes" id="UP001501736">
    <property type="component" value="Unassembled WGS sequence"/>
</dbReference>